<keyword evidence="4" id="KW-0808">Transferase</keyword>
<sequence length="323" mass="35816">MSASSLLRHLHLARITPFARATAIQDTFVRQHLDYKALNTAPFFDSPPPPSPIPTILTFSPTPVYTTGRRELGKLSAATVALLREPLPEILGTGGLDNGYANGFSPDVEETLRGGQITLHGPGQLVIYPILDLKAVKSAKWPKGLTAKCYVNVLEEATINTLKSFGIRGFRTENPGVWVSKDEKIAALGLHLRRNVTSFGVGLNVRTDLRYFDKIVACGLEGKKTTSIKQELKQEYGLSMANHIRHSKRVSMSPREVSMAKTLVTRAKMTNLSRSWVEEFKTLVWGDQVNLQSAKVSGESSEEVFLRLLELDDAAQDCDHWTW</sequence>
<evidence type="ECO:0000256" key="5">
    <source>
        <dbReference type="ARBA" id="ARBA00023315"/>
    </source>
</evidence>
<dbReference type="SUPFAM" id="SSF55681">
    <property type="entry name" value="Class II aaRS and biotin synthetases"/>
    <property type="match status" value="1"/>
</dbReference>
<evidence type="ECO:0000256" key="4">
    <source>
        <dbReference type="ARBA" id="ARBA00022679"/>
    </source>
</evidence>
<comment type="caution">
    <text evidence="7">The sequence shown here is derived from an EMBL/GenBank/DDBJ whole genome shotgun (WGS) entry which is preliminary data.</text>
</comment>
<comment type="similarity">
    <text evidence="2">Belongs to the LipB family.</text>
</comment>
<dbReference type="PANTHER" id="PTHR10993">
    <property type="entry name" value="OCTANOYLTRANSFERASE"/>
    <property type="match status" value="1"/>
</dbReference>
<dbReference type="EMBL" id="VNKQ01000006">
    <property type="protein sequence ID" value="KAG0650428.1"/>
    <property type="molecule type" value="Genomic_DNA"/>
</dbReference>
<feature type="domain" description="BPL/LPL catalytic" evidence="6">
    <location>
        <begin position="50"/>
        <end position="252"/>
    </location>
</feature>
<dbReference type="InterPro" id="IPR045864">
    <property type="entry name" value="aa-tRNA-synth_II/BPL/LPL"/>
</dbReference>
<organism evidence="7 8">
    <name type="scientific">Hyphodiscus hymeniophilus</name>
    <dbReference type="NCBI Taxonomy" id="353542"/>
    <lineage>
        <taxon>Eukaryota</taxon>
        <taxon>Fungi</taxon>
        <taxon>Dikarya</taxon>
        <taxon>Ascomycota</taxon>
        <taxon>Pezizomycotina</taxon>
        <taxon>Leotiomycetes</taxon>
        <taxon>Helotiales</taxon>
        <taxon>Hyphodiscaceae</taxon>
        <taxon>Hyphodiscus</taxon>
    </lineage>
</organism>
<dbReference type="GO" id="GO:0033819">
    <property type="term" value="F:lipoyl(octanoyl) transferase activity"/>
    <property type="evidence" value="ECO:0007669"/>
    <property type="project" value="UniProtKB-EC"/>
</dbReference>
<dbReference type="OrthoDB" id="19908at2759"/>
<comment type="pathway">
    <text evidence="1">Protein modification; protein lipoylation via endogenous pathway; protein N(6)-(lipoyl)lysine from octanoyl-[acyl-carrier-protein]: step 1/2.</text>
</comment>
<keyword evidence="5" id="KW-0012">Acyltransferase</keyword>
<dbReference type="NCBIfam" id="TIGR00214">
    <property type="entry name" value="lipB"/>
    <property type="match status" value="1"/>
</dbReference>
<dbReference type="Proteomes" id="UP000785200">
    <property type="component" value="Unassembled WGS sequence"/>
</dbReference>
<dbReference type="AlphaFoldDB" id="A0A9P7AY87"/>
<evidence type="ECO:0000256" key="3">
    <source>
        <dbReference type="ARBA" id="ARBA00012334"/>
    </source>
</evidence>
<dbReference type="InterPro" id="IPR004143">
    <property type="entry name" value="BPL_LPL_catalytic"/>
</dbReference>
<keyword evidence="8" id="KW-1185">Reference proteome</keyword>
<dbReference type="Pfam" id="PF21948">
    <property type="entry name" value="LplA-B_cat"/>
    <property type="match status" value="1"/>
</dbReference>
<name>A0A9P7AY87_9HELO</name>
<reference evidence="7" key="1">
    <citation type="submission" date="2019-07" db="EMBL/GenBank/DDBJ databases">
        <title>Hyphodiscus hymeniophilus genome sequencing and assembly.</title>
        <authorList>
            <person name="Kramer G."/>
            <person name="Nodwell J."/>
        </authorList>
    </citation>
    <scope>NUCLEOTIDE SEQUENCE</scope>
    <source>
        <strain evidence="7">ATCC 34498</strain>
    </source>
</reference>
<dbReference type="GO" id="GO:0009249">
    <property type="term" value="P:protein lipoylation"/>
    <property type="evidence" value="ECO:0007669"/>
    <property type="project" value="InterPro"/>
</dbReference>
<proteinExistence type="inferred from homology"/>
<evidence type="ECO:0000313" key="8">
    <source>
        <dbReference type="Proteomes" id="UP000785200"/>
    </source>
</evidence>
<protein>
    <recommendedName>
        <fullName evidence="3">lipoyl(octanoyl) transferase</fullName>
        <ecNumber evidence="3">2.3.1.181</ecNumber>
    </recommendedName>
</protein>
<evidence type="ECO:0000256" key="1">
    <source>
        <dbReference type="ARBA" id="ARBA00004821"/>
    </source>
</evidence>
<dbReference type="Gene3D" id="3.30.930.10">
    <property type="entry name" value="Bira Bifunctional Protein, Domain 2"/>
    <property type="match status" value="1"/>
</dbReference>
<dbReference type="PROSITE" id="PS51733">
    <property type="entry name" value="BPL_LPL_CATALYTIC"/>
    <property type="match status" value="1"/>
</dbReference>
<evidence type="ECO:0000259" key="6">
    <source>
        <dbReference type="PROSITE" id="PS51733"/>
    </source>
</evidence>
<evidence type="ECO:0000313" key="7">
    <source>
        <dbReference type="EMBL" id="KAG0650428.1"/>
    </source>
</evidence>
<dbReference type="EC" id="2.3.1.181" evidence="3"/>
<evidence type="ECO:0000256" key="2">
    <source>
        <dbReference type="ARBA" id="ARBA00007907"/>
    </source>
</evidence>
<dbReference type="InterPro" id="IPR000544">
    <property type="entry name" value="Octanoyltransferase"/>
</dbReference>
<gene>
    <name evidence="7" type="ORF">D0Z07_3324</name>
</gene>
<accession>A0A9P7AY87</accession>
<dbReference type="PANTHER" id="PTHR10993:SF7">
    <property type="entry name" value="LIPOYLTRANSFERASE 2, MITOCHONDRIAL-RELATED"/>
    <property type="match status" value="1"/>
</dbReference>